<dbReference type="Proteomes" id="UP001500298">
    <property type="component" value="Unassembled WGS sequence"/>
</dbReference>
<gene>
    <name evidence="2" type="ORF">GCM10023331_18080</name>
</gene>
<accession>A0ABP9D991</accession>
<reference evidence="3" key="1">
    <citation type="journal article" date="2019" name="Int. J. Syst. Evol. Microbiol.">
        <title>The Global Catalogue of Microorganisms (GCM) 10K type strain sequencing project: providing services to taxonomists for standard genome sequencing and annotation.</title>
        <authorList>
            <consortium name="The Broad Institute Genomics Platform"/>
            <consortium name="The Broad Institute Genome Sequencing Center for Infectious Disease"/>
            <person name="Wu L."/>
            <person name="Ma J."/>
        </authorList>
    </citation>
    <scope>NUCLEOTIDE SEQUENCE [LARGE SCALE GENOMIC DNA]</scope>
    <source>
        <strain evidence="3">JCM 18326</strain>
    </source>
</reference>
<dbReference type="SUPFAM" id="SSF53448">
    <property type="entry name" value="Nucleotide-diphospho-sugar transferases"/>
    <property type="match status" value="1"/>
</dbReference>
<sequence length="280" mass="32302">MRVSVIFTTYNHPKWLEKVLWGFSVQTYRDFEIVIADDGSNEETREVIERVSAEIDIPVKHIWHEDIDFRKCQILNKAILASEGDYLIFTDGDCIPHPAFVENHVAFSEKGHFLSGGYFKLPMDLSRKITKEDILSGNATKPSWLLDNGLKFTYKISKLISSKKWGAVLDFITPTKATWNGHSASTFREYVLQTNGFDERMQYGGQDREFGERLMNMGIKGKQVRYRCSCVHLDHKRGYARQESIDKNRAIRKATRKDKVVRTAYGLDQYVKSMADLDKA</sequence>
<dbReference type="PANTHER" id="PTHR43685:SF3">
    <property type="entry name" value="SLR2126 PROTEIN"/>
    <property type="match status" value="1"/>
</dbReference>
<dbReference type="RefSeq" id="WP_345371116.1">
    <property type="nucleotide sequence ID" value="NZ_BAABJX010000027.1"/>
</dbReference>
<keyword evidence="3" id="KW-1185">Reference proteome</keyword>
<evidence type="ECO:0000313" key="2">
    <source>
        <dbReference type="EMBL" id="GAA4833205.1"/>
    </source>
</evidence>
<dbReference type="EMBL" id="BAABJX010000027">
    <property type="protein sequence ID" value="GAA4833205.1"/>
    <property type="molecule type" value="Genomic_DNA"/>
</dbReference>
<dbReference type="InterPro" id="IPR029044">
    <property type="entry name" value="Nucleotide-diphossugar_trans"/>
</dbReference>
<organism evidence="2 3">
    <name type="scientific">Algivirga pacifica</name>
    <dbReference type="NCBI Taxonomy" id="1162670"/>
    <lineage>
        <taxon>Bacteria</taxon>
        <taxon>Pseudomonadati</taxon>
        <taxon>Bacteroidota</taxon>
        <taxon>Cytophagia</taxon>
        <taxon>Cytophagales</taxon>
        <taxon>Flammeovirgaceae</taxon>
        <taxon>Algivirga</taxon>
    </lineage>
</organism>
<evidence type="ECO:0000259" key="1">
    <source>
        <dbReference type="Pfam" id="PF00535"/>
    </source>
</evidence>
<dbReference type="InterPro" id="IPR001173">
    <property type="entry name" value="Glyco_trans_2-like"/>
</dbReference>
<feature type="domain" description="Glycosyltransferase 2-like" evidence="1">
    <location>
        <begin position="4"/>
        <end position="112"/>
    </location>
</feature>
<dbReference type="InterPro" id="IPR050834">
    <property type="entry name" value="Glycosyltransf_2"/>
</dbReference>
<evidence type="ECO:0000313" key="3">
    <source>
        <dbReference type="Proteomes" id="UP001500298"/>
    </source>
</evidence>
<dbReference type="CDD" id="cd06420">
    <property type="entry name" value="GT2_Chondriotin_Pol_N"/>
    <property type="match status" value="1"/>
</dbReference>
<name>A0ABP9D991_9BACT</name>
<dbReference type="PANTHER" id="PTHR43685">
    <property type="entry name" value="GLYCOSYLTRANSFERASE"/>
    <property type="match status" value="1"/>
</dbReference>
<protein>
    <recommendedName>
        <fullName evidence="1">Glycosyltransferase 2-like domain-containing protein</fullName>
    </recommendedName>
</protein>
<dbReference type="Gene3D" id="3.90.550.10">
    <property type="entry name" value="Spore Coat Polysaccharide Biosynthesis Protein SpsA, Chain A"/>
    <property type="match status" value="1"/>
</dbReference>
<proteinExistence type="predicted"/>
<comment type="caution">
    <text evidence="2">The sequence shown here is derived from an EMBL/GenBank/DDBJ whole genome shotgun (WGS) entry which is preliminary data.</text>
</comment>
<dbReference type="Pfam" id="PF00535">
    <property type="entry name" value="Glycos_transf_2"/>
    <property type="match status" value="1"/>
</dbReference>